<proteinExistence type="predicted"/>
<feature type="region of interest" description="Disordered" evidence="1">
    <location>
        <begin position="49"/>
        <end position="78"/>
    </location>
</feature>
<evidence type="ECO:0000313" key="2">
    <source>
        <dbReference type="EMBL" id="RJX49353.1"/>
    </source>
</evidence>
<organism evidence="2 3">
    <name type="scientific">Halonotius pteroides</name>
    <dbReference type="NCBI Taxonomy" id="268735"/>
    <lineage>
        <taxon>Archaea</taxon>
        <taxon>Methanobacteriati</taxon>
        <taxon>Methanobacteriota</taxon>
        <taxon>Stenosarchaea group</taxon>
        <taxon>Halobacteria</taxon>
        <taxon>Halobacteriales</taxon>
        <taxon>Haloferacaceae</taxon>
        <taxon>Halonotius</taxon>
    </lineage>
</organism>
<gene>
    <name evidence="2" type="ORF">DP106_09150</name>
</gene>
<accession>A0A3A6Q4R5</accession>
<dbReference type="OrthoDB" id="346409at2157"/>
<reference evidence="2 3" key="1">
    <citation type="submission" date="2018-06" db="EMBL/GenBank/DDBJ databases">
        <title>Halonotius sp. F13-13 a new haloarchaeeon isolated from a solar saltern from Isla Cristina, Huelva, Spain.</title>
        <authorList>
            <person name="Duran-Viseras A."/>
            <person name="Sanchez-Porro C."/>
            <person name="Ventosa A."/>
        </authorList>
    </citation>
    <scope>NUCLEOTIDE SEQUENCE [LARGE SCALE GENOMIC DNA]</scope>
    <source>
        <strain evidence="2 3">CECT 7525</strain>
    </source>
</reference>
<evidence type="ECO:0000256" key="1">
    <source>
        <dbReference type="SAM" id="MobiDB-lite"/>
    </source>
</evidence>
<comment type="caution">
    <text evidence="2">The sequence shown here is derived from an EMBL/GenBank/DDBJ whole genome shotgun (WGS) entry which is preliminary data.</text>
</comment>
<sequence>MERKNITIREDQAAWIDTTDRNLSQLVQAAIDDKMGPSDDELAAAYQANAEDAAETAEQWATASREATDRLGEHPTDG</sequence>
<dbReference type="Proteomes" id="UP000281564">
    <property type="component" value="Unassembled WGS sequence"/>
</dbReference>
<protein>
    <submittedName>
        <fullName evidence="2">Uncharacterized protein</fullName>
    </submittedName>
</protein>
<keyword evidence="3" id="KW-1185">Reference proteome</keyword>
<name>A0A3A6Q4R5_9EURY</name>
<feature type="compositionally biased region" description="Basic and acidic residues" evidence="1">
    <location>
        <begin position="66"/>
        <end position="78"/>
    </location>
</feature>
<evidence type="ECO:0000313" key="3">
    <source>
        <dbReference type="Proteomes" id="UP000281564"/>
    </source>
</evidence>
<dbReference type="RefSeq" id="WP_120084845.1">
    <property type="nucleotide sequence ID" value="NZ_QMDW01000011.1"/>
</dbReference>
<dbReference type="EMBL" id="QMDW01000011">
    <property type="protein sequence ID" value="RJX49353.1"/>
    <property type="molecule type" value="Genomic_DNA"/>
</dbReference>
<dbReference type="AlphaFoldDB" id="A0A3A6Q4R5"/>